<sequence length="150" mass="18179">MEKFYRWLLSTSWTDRLRAYAFIEKDLRMRAEWVLDDDKWEEMKLLTGQIISIHFKRYPAKNIIEFTERLKDLYVMLLGAMWKEKSPGHCVSMKLLMDIYDDDDIAARQQIRNLFGRRAYDEERTVLENLFHCYESMMDAVQSRYVNLMA</sequence>
<evidence type="ECO:0000313" key="1">
    <source>
        <dbReference type="EMBL" id="SFI20314.1"/>
    </source>
</evidence>
<accession>A0A1I3GA72</accession>
<dbReference type="OrthoDB" id="1665347at2"/>
<gene>
    <name evidence="1" type="ORF">SAMN04487861_12111</name>
</gene>
<name>A0A1I3GA72_SELRU</name>
<reference evidence="1 2" key="1">
    <citation type="submission" date="2016-10" db="EMBL/GenBank/DDBJ databases">
        <authorList>
            <person name="de Groot N.N."/>
        </authorList>
    </citation>
    <scope>NUCLEOTIDE SEQUENCE [LARGE SCALE GENOMIC DNA]</scope>
    <source>
        <strain evidence="1 2">Z108</strain>
    </source>
</reference>
<dbReference type="Proteomes" id="UP000183639">
    <property type="component" value="Unassembled WGS sequence"/>
</dbReference>
<proteinExistence type="predicted"/>
<dbReference type="AlphaFoldDB" id="A0A1I3GA72"/>
<organism evidence="1 2">
    <name type="scientific">Selenomonas ruminantium</name>
    <dbReference type="NCBI Taxonomy" id="971"/>
    <lineage>
        <taxon>Bacteria</taxon>
        <taxon>Bacillati</taxon>
        <taxon>Bacillota</taxon>
        <taxon>Negativicutes</taxon>
        <taxon>Selenomonadales</taxon>
        <taxon>Selenomonadaceae</taxon>
        <taxon>Selenomonas</taxon>
    </lineage>
</organism>
<dbReference type="EMBL" id="FOQK01000021">
    <property type="protein sequence ID" value="SFI20314.1"/>
    <property type="molecule type" value="Genomic_DNA"/>
</dbReference>
<evidence type="ECO:0000313" key="2">
    <source>
        <dbReference type="Proteomes" id="UP000183639"/>
    </source>
</evidence>
<protein>
    <submittedName>
        <fullName evidence="1">Uncharacterized protein</fullName>
    </submittedName>
</protein>
<dbReference type="RefSeq" id="WP_143092172.1">
    <property type="nucleotide sequence ID" value="NZ_FOQK01000021.1"/>
</dbReference>